<dbReference type="GO" id="GO:0051989">
    <property type="term" value="F:coproporphyrinogen dehydrogenase activity"/>
    <property type="evidence" value="ECO:0007669"/>
    <property type="project" value="TreeGrafter"/>
</dbReference>
<dbReference type="EMBL" id="OB712775">
    <property type="protein sequence ID" value="CAD7238971.1"/>
    <property type="molecule type" value="Genomic_DNA"/>
</dbReference>
<dbReference type="OrthoDB" id="8193924at2759"/>
<dbReference type="PANTHER" id="PTHR13932:SF6">
    <property type="entry name" value="OXYGEN-INDEPENDENT COPROPORPHYRINOGEN III OXIDASE"/>
    <property type="match status" value="1"/>
</dbReference>
<evidence type="ECO:0000256" key="8">
    <source>
        <dbReference type="ARBA" id="ARBA00023002"/>
    </source>
</evidence>
<evidence type="ECO:0000256" key="1">
    <source>
        <dbReference type="ARBA" id="ARBA00001966"/>
    </source>
</evidence>
<dbReference type="FunFam" id="1.10.10.920:FF:000001">
    <property type="entry name" value="Coproporphyrinogen-III oxidase"/>
    <property type="match status" value="1"/>
</dbReference>
<comment type="subunit">
    <text evidence="3">Monomer.</text>
</comment>
<organism evidence="13">
    <name type="scientific">Cyprideis torosa</name>
    <dbReference type="NCBI Taxonomy" id="163714"/>
    <lineage>
        <taxon>Eukaryota</taxon>
        <taxon>Metazoa</taxon>
        <taxon>Ecdysozoa</taxon>
        <taxon>Arthropoda</taxon>
        <taxon>Crustacea</taxon>
        <taxon>Oligostraca</taxon>
        <taxon>Ostracoda</taxon>
        <taxon>Podocopa</taxon>
        <taxon>Podocopida</taxon>
        <taxon>Cytherocopina</taxon>
        <taxon>Cytheroidea</taxon>
        <taxon>Cytherideidae</taxon>
        <taxon>Cyprideis</taxon>
    </lineage>
</organism>
<dbReference type="GO" id="GO:0051539">
    <property type="term" value="F:4 iron, 4 sulfur cluster binding"/>
    <property type="evidence" value="ECO:0007669"/>
    <property type="project" value="UniProtKB-KW"/>
</dbReference>
<evidence type="ECO:0000256" key="5">
    <source>
        <dbReference type="ARBA" id="ARBA00022490"/>
    </source>
</evidence>
<dbReference type="Gene3D" id="1.10.10.920">
    <property type="match status" value="1"/>
</dbReference>
<evidence type="ECO:0000256" key="6">
    <source>
        <dbReference type="ARBA" id="ARBA00022691"/>
    </source>
</evidence>
<keyword evidence="8" id="KW-0560">Oxidoreductase</keyword>
<keyword evidence="10" id="KW-0411">Iron-sulfur</keyword>
<sequence>MDHFAKPTDELSKAQQQGRLHRNFQGYTTHAGCDLIAVGVSAISSVHESYSQNEKTLDEYYEAIDEKRLPIIRGVRLTDEDVLRRDIIQQFSCQFMLDIRTIEQDYRINFRDYFSLEMAELTTLAADDLLTIEEDFLQVTPAGRLLVRRICMVFDTYLREQRMEQRYSKVI</sequence>
<keyword evidence="4" id="KW-0004">4Fe-4S</keyword>
<evidence type="ECO:0000256" key="7">
    <source>
        <dbReference type="ARBA" id="ARBA00022723"/>
    </source>
</evidence>
<keyword evidence="7" id="KW-0479">Metal-binding</keyword>
<evidence type="ECO:0000256" key="9">
    <source>
        <dbReference type="ARBA" id="ARBA00023004"/>
    </source>
</evidence>
<dbReference type="InterPro" id="IPR034505">
    <property type="entry name" value="Coproporphyrinogen-III_oxidase"/>
</dbReference>
<proteinExistence type="predicted"/>
<keyword evidence="11" id="KW-0627">Porphyrin biosynthesis</keyword>
<accession>A0A7R8WY20</accession>
<dbReference type="InterPro" id="IPR058240">
    <property type="entry name" value="rSAM_sf"/>
</dbReference>
<reference evidence="13" key="1">
    <citation type="submission" date="2020-11" db="EMBL/GenBank/DDBJ databases">
        <authorList>
            <person name="Tran Van P."/>
        </authorList>
    </citation>
    <scope>NUCLEOTIDE SEQUENCE</scope>
</reference>
<evidence type="ECO:0000256" key="10">
    <source>
        <dbReference type="ARBA" id="ARBA00023014"/>
    </source>
</evidence>
<dbReference type="Pfam" id="PF06969">
    <property type="entry name" value="HemN_C"/>
    <property type="match status" value="1"/>
</dbReference>
<keyword evidence="5" id="KW-0963">Cytoplasm</keyword>
<keyword evidence="9" id="KW-0408">Iron</keyword>
<protein>
    <recommendedName>
        <fullName evidence="12">HemN C-terminal domain-containing protein</fullName>
    </recommendedName>
</protein>
<dbReference type="GO" id="GO:0005737">
    <property type="term" value="C:cytoplasm"/>
    <property type="evidence" value="ECO:0007669"/>
    <property type="project" value="UniProtKB-SubCell"/>
</dbReference>
<evidence type="ECO:0000256" key="2">
    <source>
        <dbReference type="ARBA" id="ARBA00004496"/>
    </source>
</evidence>
<dbReference type="PANTHER" id="PTHR13932">
    <property type="entry name" value="COPROPORPHYRINIGEN III OXIDASE"/>
    <property type="match status" value="1"/>
</dbReference>
<dbReference type="GO" id="GO:0046872">
    <property type="term" value="F:metal ion binding"/>
    <property type="evidence" value="ECO:0007669"/>
    <property type="project" value="UniProtKB-KW"/>
</dbReference>
<evidence type="ECO:0000313" key="13">
    <source>
        <dbReference type="EMBL" id="CAD7238971.1"/>
    </source>
</evidence>
<feature type="domain" description="HemN C-terminal" evidence="12">
    <location>
        <begin position="77"/>
        <end position="146"/>
    </location>
</feature>
<comment type="cofactor">
    <cofactor evidence="1">
        <name>[4Fe-4S] cluster</name>
        <dbReference type="ChEBI" id="CHEBI:49883"/>
    </cofactor>
</comment>
<evidence type="ECO:0000256" key="3">
    <source>
        <dbReference type="ARBA" id="ARBA00011245"/>
    </source>
</evidence>
<gene>
    <name evidence="13" type="ORF">CTOB1V02_LOCUS16786</name>
</gene>
<dbReference type="InterPro" id="IPR010723">
    <property type="entry name" value="HemN_C"/>
</dbReference>
<evidence type="ECO:0000259" key="12">
    <source>
        <dbReference type="Pfam" id="PF06969"/>
    </source>
</evidence>
<evidence type="ECO:0000256" key="11">
    <source>
        <dbReference type="ARBA" id="ARBA00023244"/>
    </source>
</evidence>
<dbReference type="GO" id="GO:0006782">
    <property type="term" value="P:protoporphyrinogen IX biosynthetic process"/>
    <property type="evidence" value="ECO:0007669"/>
    <property type="project" value="TreeGrafter"/>
</dbReference>
<keyword evidence="6" id="KW-0949">S-adenosyl-L-methionine</keyword>
<evidence type="ECO:0000256" key="4">
    <source>
        <dbReference type="ARBA" id="ARBA00022485"/>
    </source>
</evidence>
<dbReference type="AlphaFoldDB" id="A0A7R8WY20"/>
<name>A0A7R8WY20_9CRUS</name>
<dbReference type="SUPFAM" id="SSF102114">
    <property type="entry name" value="Radical SAM enzymes"/>
    <property type="match status" value="1"/>
</dbReference>
<comment type="subcellular location">
    <subcellularLocation>
        <location evidence="2">Cytoplasm</location>
    </subcellularLocation>
</comment>